<dbReference type="SUPFAM" id="SSF56731">
    <property type="entry name" value="DNA primase core"/>
    <property type="match status" value="1"/>
</dbReference>
<dbReference type="EC" id="2.7.7.101" evidence="12"/>
<dbReference type="InterPro" id="IPR002694">
    <property type="entry name" value="Znf_CHC2"/>
</dbReference>
<dbReference type="InterPro" id="IPR030846">
    <property type="entry name" value="DnaG_bac"/>
</dbReference>
<dbReference type="Pfam" id="PF08275">
    <property type="entry name" value="DNAG_N"/>
    <property type="match status" value="1"/>
</dbReference>
<dbReference type="Gene3D" id="3.90.980.10">
    <property type="entry name" value="DNA primase, catalytic core, N-terminal domain"/>
    <property type="match status" value="1"/>
</dbReference>
<feature type="zinc finger region" description="CHC2-type" evidence="12">
    <location>
        <begin position="38"/>
        <end position="62"/>
    </location>
</feature>
<dbReference type="InterPro" id="IPR050219">
    <property type="entry name" value="DnaG_primase"/>
</dbReference>
<proteinExistence type="inferred from homology"/>
<keyword evidence="8 12" id="KW-0862">Zinc</keyword>
<feature type="region of interest" description="Disordered" evidence="14">
    <location>
        <begin position="424"/>
        <end position="446"/>
    </location>
</feature>
<evidence type="ECO:0000256" key="7">
    <source>
        <dbReference type="ARBA" id="ARBA00022771"/>
    </source>
</evidence>
<dbReference type="Proteomes" id="UP001296873">
    <property type="component" value="Unassembled WGS sequence"/>
</dbReference>
<dbReference type="InterPro" id="IPR006295">
    <property type="entry name" value="DNA_primase_DnaG"/>
</dbReference>
<comment type="function">
    <text evidence="12 13">RNA polymerase that catalyzes the synthesis of short RNA molecules used as primers for DNA polymerase during DNA replication.</text>
</comment>
<dbReference type="Pfam" id="PF01807">
    <property type="entry name" value="Zn_ribbon_DnaG"/>
    <property type="match status" value="1"/>
</dbReference>
<feature type="compositionally biased region" description="Basic and acidic residues" evidence="14">
    <location>
        <begin position="437"/>
        <end position="446"/>
    </location>
</feature>
<dbReference type="PIRSF" id="PIRSF002811">
    <property type="entry name" value="DnaG"/>
    <property type="match status" value="1"/>
</dbReference>
<feature type="compositionally biased region" description="Basic and acidic residues" evidence="14">
    <location>
        <begin position="606"/>
        <end position="621"/>
    </location>
</feature>
<dbReference type="InterPro" id="IPR013264">
    <property type="entry name" value="DNAG_N"/>
</dbReference>
<evidence type="ECO:0000256" key="11">
    <source>
        <dbReference type="ARBA" id="ARBA00023163"/>
    </source>
</evidence>
<feature type="region of interest" description="Disordered" evidence="14">
    <location>
        <begin position="606"/>
        <end position="641"/>
    </location>
</feature>
<dbReference type="InterPro" id="IPR036977">
    <property type="entry name" value="DNA_primase_Znf_CHC2"/>
</dbReference>
<evidence type="ECO:0000256" key="4">
    <source>
        <dbReference type="ARBA" id="ARBA00022695"/>
    </source>
</evidence>
<evidence type="ECO:0000256" key="6">
    <source>
        <dbReference type="ARBA" id="ARBA00022723"/>
    </source>
</evidence>
<evidence type="ECO:0000313" key="17">
    <source>
        <dbReference type="Proteomes" id="UP001296873"/>
    </source>
</evidence>
<evidence type="ECO:0000256" key="8">
    <source>
        <dbReference type="ARBA" id="ARBA00022833"/>
    </source>
</evidence>
<dbReference type="InterPro" id="IPR006171">
    <property type="entry name" value="TOPRIM_dom"/>
</dbReference>
<keyword evidence="4 12" id="KW-0548">Nucleotidyltransferase</keyword>
<dbReference type="SUPFAM" id="SSF57783">
    <property type="entry name" value="Zinc beta-ribbon"/>
    <property type="match status" value="1"/>
</dbReference>
<keyword evidence="7 12" id="KW-0863">Zinc-finger</keyword>
<evidence type="ECO:0000256" key="13">
    <source>
        <dbReference type="PIRNR" id="PIRNR002811"/>
    </source>
</evidence>
<dbReference type="CDD" id="cd03364">
    <property type="entry name" value="TOPRIM_DnaG_primases"/>
    <property type="match status" value="1"/>
</dbReference>
<evidence type="ECO:0000256" key="14">
    <source>
        <dbReference type="SAM" id="MobiDB-lite"/>
    </source>
</evidence>
<evidence type="ECO:0000256" key="1">
    <source>
        <dbReference type="ARBA" id="ARBA00022478"/>
    </source>
</evidence>
<dbReference type="HAMAP" id="MF_00974">
    <property type="entry name" value="DNA_primase_DnaG"/>
    <property type="match status" value="1"/>
</dbReference>
<dbReference type="PANTHER" id="PTHR30313:SF2">
    <property type="entry name" value="DNA PRIMASE"/>
    <property type="match status" value="1"/>
</dbReference>
<keyword evidence="11 12" id="KW-0804">Transcription</keyword>
<dbReference type="InterPro" id="IPR034151">
    <property type="entry name" value="TOPRIM_DnaG_bac"/>
</dbReference>
<comment type="subunit">
    <text evidence="12">Monomer. Interacts with DnaB.</text>
</comment>
<evidence type="ECO:0000256" key="2">
    <source>
        <dbReference type="ARBA" id="ARBA00022515"/>
    </source>
</evidence>
<evidence type="ECO:0000256" key="5">
    <source>
        <dbReference type="ARBA" id="ARBA00022705"/>
    </source>
</evidence>
<gene>
    <name evidence="12" type="primary">dnaG</name>
    <name evidence="16" type="ORF">CKO28_16545</name>
</gene>
<dbReference type="SMART" id="SM00400">
    <property type="entry name" value="ZnF_CHCC"/>
    <property type="match status" value="1"/>
</dbReference>
<organism evidence="16 17">
    <name type="scientific">Rhodovibrio sodomensis</name>
    <dbReference type="NCBI Taxonomy" id="1088"/>
    <lineage>
        <taxon>Bacteria</taxon>
        <taxon>Pseudomonadati</taxon>
        <taxon>Pseudomonadota</taxon>
        <taxon>Alphaproteobacteria</taxon>
        <taxon>Rhodospirillales</taxon>
        <taxon>Rhodovibrionaceae</taxon>
        <taxon>Rhodovibrio</taxon>
    </lineage>
</organism>
<comment type="caution">
    <text evidence="16">The sequence shown here is derived from an EMBL/GenBank/DDBJ whole genome shotgun (WGS) entry which is preliminary data.</text>
</comment>
<dbReference type="Gene3D" id="3.40.1360.10">
    <property type="match status" value="1"/>
</dbReference>
<evidence type="ECO:0000313" key="16">
    <source>
        <dbReference type="EMBL" id="MBK1669649.1"/>
    </source>
</evidence>
<keyword evidence="9" id="KW-0460">Magnesium</keyword>
<sequence>MAFPQEFLDRIRSMVPIADVVGRKVRLTKRGREHTGLCPFHNEKTPSFTVSEDKGFYHCFGCGAHGDVISFVVEQEGLSFPEAVEKLAAEAGLEVPKASPQERQREERRGSLYDVVEEACRWYEQQLAGKDGQAARDYLAGRGIDRETREAFRLGYAPGQRGALRQAMHARGYKDDQLIAAGLLKQPEDGGAPRDYLFDRVIFPITDRRGHVIAFGGRTMGEAKAKYLNSPESELFHKGRVLYNLARARRAARDTGELIVAEGYMDVIALAQAGFPAAVAPLGTAITEEQIAELWRLADEPTVCLDGDSAGRRAGYRLVERALPQLKPGFSLRFALLPQGEDPDSLVSVQGPQAFRKIVDGARPLAELLWMKQVEGRPLDTPERRAGLRQALMDDVKRIAQTDVQQAYKQEMLQRFDQAFGFQRGRGRRGAGGRGGRGGDRWAPRDQQRRLAPALGVRQPISQLQHRQEQALIATLVNHPATLLENAEELAEIALVYRDTDLLRRRLLDLAMERQEIDTVEIRGHLRQVPDGAHLETALSREVYRLWPFADPGASVQDARQGLRSLLDLYRDRSAKDETAEEGRRLAESMNQESLARLEAKRKAAYENDSRAVDLDLDRDSGSAAGPSGPGQSGSDPHRSS</sequence>
<evidence type="ECO:0000256" key="10">
    <source>
        <dbReference type="ARBA" id="ARBA00023125"/>
    </source>
</evidence>
<evidence type="ECO:0000259" key="15">
    <source>
        <dbReference type="PROSITE" id="PS50880"/>
    </source>
</evidence>
<dbReference type="Pfam" id="PF13662">
    <property type="entry name" value="Toprim_4"/>
    <property type="match status" value="1"/>
</dbReference>
<dbReference type="Gene3D" id="3.90.580.10">
    <property type="entry name" value="Zinc finger, CHC2-type domain"/>
    <property type="match status" value="1"/>
</dbReference>
<evidence type="ECO:0000256" key="12">
    <source>
        <dbReference type="HAMAP-Rule" id="MF_00974"/>
    </source>
</evidence>
<comment type="similarity">
    <text evidence="12 13">Belongs to the DnaG primase family.</text>
</comment>
<dbReference type="NCBIfam" id="TIGR01391">
    <property type="entry name" value="dnaG"/>
    <property type="match status" value="1"/>
</dbReference>
<dbReference type="PANTHER" id="PTHR30313">
    <property type="entry name" value="DNA PRIMASE"/>
    <property type="match status" value="1"/>
</dbReference>
<keyword evidence="5 12" id="KW-0235">DNA replication</keyword>
<keyword evidence="3 12" id="KW-0808">Transferase</keyword>
<comment type="domain">
    <text evidence="12">Contains an N-terminal zinc-binding domain, a central core domain that contains the primase activity, and a C-terminal DnaB-binding domain.</text>
</comment>
<comment type="catalytic activity">
    <reaction evidence="12">
        <text>ssDNA + n NTP = ssDNA/pppN(pN)n-1 hybrid + (n-1) diphosphate.</text>
        <dbReference type="EC" id="2.7.7.101"/>
    </reaction>
</comment>
<protein>
    <recommendedName>
        <fullName evidence="12 13">DNA primase</fullName>
        <ecNumber evidence="12">2.7.7.101</ecNumber>
    </recommendedName>
</protein>
<accession>A0ABS1DII0</accession>
<keyword evidence="10 12" id="KW-0238">DNA-binding</keyword>
<keyword evidence="17" id="KW-1185">Reference proteome</keyword>
<dbReference type="EMBL" id="NRRL01000055">
    <property type="protein sequence ID" value="MBK1669649.1"/>
    <property type="molecule type" value="Genomic_DNA"/>
</dbReference>
<dbReference type="PROSITE" id="PS50880">
    <property type="entry name" value="TOPRIM"/>
    <property type="match status" value="1"/>
</dbReference>
<keyword evidence="6 12" id="KW-0479">Metal-binding</keyword>
<evidence type="ECO:0000256" key="9">
    <source>
        <dbReference type="ARBA" id="ARBA00022842"/>
    </source>
</evidence>
<feature type="domain" description="Toprim" evidence="15">
    <location>
        <begin position="256"/>
        <end position="338"/>
    </location>
</feature>
<keyword evidence="2 12" id="KW-0639">Primosome</keyword>
<reference evidence="16 17" key="1">
    <citation type="journal article" date="2020" name="Microorganisms">
        <title>Osmotic Adaptation and Compatible Solute Biosynthesis of Phototrophic Bacteria as Revealed from Genome Analyses.</title>
        <authorList>
            <person name="Imhoff J.F."/>
            <person name="Rahn T."/>
            <person name="Kunzel S."/>
            <person name="Keller A."/>
            <person name="Neulinger S.C."/>
        </authorList>
    </citation>
    <scope>NUCLEOTIDE SEQUENCE [LARGE SCALE GENOMIC DNA]</scope>
    <source>
        <strain evidence="16 17">DSM 9895</strain>
    </source>
</reference>
<comment type="cofactor">
    <cofactor evidence="12 13">
        <name>Zn(2+)</name>
        <dbReference type="ChEBI" id="CHEBI:29105"/>
    </cofactor>
    <text evidence="12 13">Binds 1 zinc ion per monomer.</text>
</comment>
<dbReference type="InterPro" id="IPR037068">
    <property type="entry name" value="DNA_primase_core_N_sf"/>
</dbReference>
<keyword evidence="1 12" id="KW-0240">DNA-directed RNA polymerase</keyword>
<dbReference type="RefSeq" id="WP_200341985.1">
    <property type="nucleotide sequence ID" value="NZ_NRRL01000055.1"/>
</dbReference>
<name>A0ABS1DII0_9PROT</name>
<evidence type="ECO:0000256" key="3">
    <source>
        <dbReference type="ARBA" id="ARBA00022679"/>
    </source>
</evidence>
<dbReference type="SMART" id="SM00493">
    <property type="entry name" value="TOPRIM"/>
    <property type="match status" value="1"/>
</dbReference>